<keyword evidence="2" id="KW-1185">Reference proteome</keyword>
<accession>A0AA36ICT5</accession>
<dbReference type="EMBL" id="CAUJNA010001171">
    <property type="protein sequence ID" value="CAJ1384952.1"/>
    <property type="molecule type" value="Genomic_DNA"/>
</dbReference>
<evidence type="ECO:0000313" key="2">
    <source>
        <dbReference type="Proteomes" id="UP001178507"/>
    </source>
</evidence>
<evidence type="ECO:0000313" key="1">
    <source>
        <dbReference type="EMBL" id="CAJ1384952.1"/>
    </source>
</evidence>
<gene>
    <name evidence="1" type="ORF">EVOR1521_LOCUS11672</name>
</gene>
<name>A0AA36ICT5_9DINO</name>
<dbReference type="Proteomes" id="UP001178507">
    <property type="component" value="Unassembled WGS sequence"/>
</dbReference>
<sequence>MAHPFYWTAQTGLRFLVTLGNYKEAPFANVLLSKVRQAIQEALVNDERTWFDVVMDLEQSGIHATDDRLKGQPFGLLKFIRNKCIHLNSGMPWSLRQKLLNQRIFQESASPRWSHCAGRPY</sequence>
<reference evidence="1" key="1">
    <citation type="submission" date="2023-08" db="EMBL/GenBank/DDBJ databases">
        <authorList>
            <person name="Chen Y."/>
            <person name="Shah S."/>
            <person name="Dougan E. K."/>
            <person name="Thang M."/>
            <person name="Chan C."/>
        </authorList>
    </citation>
    <scope>NUCLEOTIDE SEQUENCE</scope>
</reference>
<protein>
    <submittedName>
        <fullName evidence="1">Uncharacterized protein</fullName>
    </submittedName>
</protein>
<organism evidence="1 2">
    <name type="scientific">Effrenium voratum</name>
    <dbReference type="NCBI Taxonomy" id="2562239"/>
    <lineage>
        <taxon>Eukaryota</taxon>
        <taxon>Sar</taxon>
        <taxon>Alveolata</taxon>
        <taxon>Dinophyceae</taxon>
        <taxon>Suessiales</taxon>
        <taxon>Symbiodiniaceae</taxon>
        <taxon>Effrenium</taxon>
    </lineage>
</organism>
<proteinExistence type="predicted"/>
<dbReference type="AlphaFoldDB" id="A0AA36ICT5"/>
<comment type="caution">
    <text evidence="1">The sequence shown here is derived from an EMBL/GenBank/DDBJ whole genome shotgun (WGS) entry which is preliminary data.</text>
</comment>